<accession>A0A9W6ZTR2</accession>
<protein>
    <submittedName>
        <fullName evidence="1">Uncharacterized protein</fullName>
    </submittedName>
</protein>
<sequence>MRQHIKDILHPNKPKNSTLNNNDLITIIREWDVKVGNQRSDTTVATIKEVDDAAKANAFAAAKIIDPLVGVYLAFFERIELGLQTFPPQDSKKFQTFLQNLTKGGLTTNSNIGHTKHTAGVQKYCLFPPHELTASAIYEILSTGNRAYNPTSLLHEQHALILLGQKSKTPIDDIPNLFEIVKYFVWDAGTQEETTQRVRECCRKFQDNAIADNEDTGATDMNTELWVSTGSNMMYSQCVSDARRNAGGEMGSEFTRKEAKLFGGGEFLVDLKSDDEKHNIIATRNCLLPDFIGDVHTKHPTDHDLDLVYVNYGLSTNRYREVFKFYDEEKNVRLIGRGRVCLAAMLGERHGSSLCQCEHADGIRSVCGSVMDCSKVMNAYLRNVRRGEGFYYWWSPWKKA</sequence>
<organism evidence="1 2">
    <name type="scientific">Triparma retinervis</name>
    <dbReference type="NCBI Taxonomy" id="2557542"/>
    <lineage>
        <taxon>Eukaryota</taxon>
        <taxon>Sar</taxon>
        <taxon>Stramenopiles</taxon>
        <taxon>Ochrophyta</taxon>
        <taxon>Bolidophyceae</taxon>
        <taxon>Parmales</taxon>
        <taxon>Triparmaceae</taxon>
        <taxon>Triparma</taxon>
    </lineage>
</organism>
<evidence type="ECO:0000313" key="2">
    <source>
        <dbReference type="Proteomes" id="UP001165082"/>
    </source>
</evidence>
<dbReference type="OrthoDB" id="10311799at2759"/>
<reference evidence="1" key="1">
    <citation type="submission" date="2022-07" db="EMBL/GenBank/DDBJ databases">
        <title>Genome analysis of Parmales, a sister group of diatoms, reveals the evolutionary specialization of diatoms from phago-mixotrophs to photoautotrophs.</title>
        <authorList>
            <person name="Ban H."/>
            <person name="Sato S."/>
            <person name="Yoshikawa S."/>
            <person name="Kazumasa Y."/>
            <person name="Nakamura Y."/>
            <person name="Ichinomiya M."/>
            <person name="Saitoh K."/>
            <person name="Sato N."/>
            <person name="Blanc-Mathieu R."/>
            <person name="Endo H."/>
            <person name="Kuwata A."/>
            <person name="Ogata H."/>
        </authorList>
    </citation>
    <scope>NUCLEOTIDE SEQUENCE</scope>
</reference>
<dbReference type="AlphaFoldDB" id="A0A9W6ZTR2"/>
<evidence type="ECO:0000313" key="1">
    <source>
        <dbReference type="EMBL" id="GMH60449.1"/>
    </source>
</evidence>
<gene>
    <name evidence="1" type="ORF">TrRE_jg4087</name>
</gene>
<keyword evidence="2" id="KW-1185">Reference proteome</keyword>
<dbReference type="EMBL" id="BRXZ01003716">
    <property type="protein sequence ID" value="GMH60449.1"/>
    <property type="molecule type" value="Genomic_DNA"/>
</dbReference>
<name>A0A9W6ZTR2_9STRA</name>
<comment type="caution">
    <text evidence="1">The sequence shown here is derived from an EMBL/GenBank/DDBJ whole genome shotgun (WGS) entry which is preliminary data.</text>
</comment>
<dbReference type="Proteomes" id="UP001165082">
    <property type="component" value="Unassembled WGS sequence"/>
</dbReference>
<proteinExistence type="predicted"/>